<evidence type="ECO:0000256" key="6">
    <source>
        <dbReference type="RuleBase" id="RU365002"/>
    </source>
</evidence>
<comment type="function">
    <text evidence="6">Catalyzes the hydrolysis of queuosine 5'-phosphate, releasing the nucleobase queuine (q). Is required for salvage of queuine from exogenous queuosine (Q) that is imported and then converted to queuosine 5'-phosphate intracellularly.</text>
</comment>
<dbReference type="PANTHER" id="PTHR21314">
    <property type="entry name" value="QUEUOSINE 5'-PHOSPHATE N-GLYCOSYLASE_HYDROLASE-RELATED"/>
    <property type="match status" value="1"/>
</dbReference>
<comment type="catalytic activity">
    <reaction evidence="5 6">
        <text>queuosine 5'-phosphate + H2O = queuine + D-ribose 5-phosphate</text>
        <dbReference type="Rhea" id="RHEA:75387"/>
        <dbReference type="ChEBI" id="CHEBI:15377"/>
        <dbReference type="ChEBI" id="CHEBI:17433"/>
        <dbReference type="ChEBI" id="CHEBI:78346"/>
        <dbReference type="ChEBI" id="CHEBI:194371"/>
    </reaction>
    <physiologicalReaction direction="left-to-right" evidence="5 6">
        <dbReference type="Rhea" id="RHEA:75388"/>
    </physiologicalReaction>
</comment>
<dbReference type="GO" id="GO:0016787">
    <property type="term" value="F:hydrolase activity"/>
    <property type="evidence" value="ECO:0007669"/>
    <property type="project" value="UniProtKB-KW"/>
</dbReference>
<dbReference type="AlphaFoldDB" id="A0A0D7BII8"/>
<dbReference type="Proteomes" id="UP000054007">
    <property type="component" value="Unassembled WGS sequence"/>
</dbReference>
<dbReference type="EMBL" id="KN880477">
    <property type="protein sequence ID" value="KIY69889.1"/>
    <property type="molecule type" value="Genomic_DNA"/>
</dbReference>
<protein>
    <recommendedName>
        <fullName evidence="3 6">Queuosine 5'-phosphate N-glycosylase/hydrolase</fullName>
        <ecNumber evidence="6">3.2.2.-</ecNumber>
    </recommendedName>
    <alternativeName>
        <fullName evidence="4 6">Queuosine-nucleotide N-glycosylase/hydrolase</fullName>
    </alternativeName>
</protein>
<reference evidence="7 8" key="1">
    <citation type="journal article" date="2015" name="Fungal Genet. Biol.">
        <title>Evolution of novel wood decay mechanisms in Agaricales revealed by the genome sequences of Fistulina hepatica and Cylindrobasidium torrendii.</title>
        <authorList>
            <person name="Floudas D."/>
            <person name="Held B.W."/>
            <person name="Riley R."/>
            <person name="Nagy L.G."/>
            <person name="Koehler G."/>
            <person name="Ransdell A.S."/>
            <person name="Younus H."/>
            <person name="Chow J."/>
            <person name="Chiniquy J."/>
            <person name="Lipzen A."/>
            <person name="Tritt A."/>
            <person name="Sun H."/>
            <person name="Haridas S."/>
            <person name="LaButti K."/>
            <person name="Ohm R.A."/>
            <person name="Kues U."/>
            <person name="Blanchette R.A."/>
            <person name="Grigoriev I.V."/>
            <person name="Minto R.E."/>
            <person name="Hibbett D.S."/>
        </authorList>
    </citation>
    <scope>NUCLEOTIDE SEQUENCE [LARGE SCALE GENOMIC DNA]</scope>
    <source>
        <strain evidence="7 8">FP15055 ss-10</strain>
    </source>
</reference>
<accession>A0A0D7BII8</accession>
<dbReference type="EC" id="3.2.2.-" evidence="6"/>
<dbReference type="GO" id="GO:0006400">
    <property type="term" value="P:tRNA modification"/>
    <property type="evidence" value="ECO:0007669"/>
    <property type="project" value="TreeGrafter"/>
</dbReference>
<organism evidence="7 8">
    <name type="scientific">Cylindrobasidium torrendii FP15055 ss-10</name>
    <dbReference type="NCBI Taxonomy" id="1314674"/>
    <lineage>
        <taxon>Eukaryota</taxon>
        <taxon>Fungi</taxon>
        <taxon>Dikarya</taxon>
        <taxon>Basidiomycota</taxon>
        <taxon>Agaricomycotina</taxon>
        <taxon>Agaricomycetes</taxon>
        <taxon>Agaricomycetidae</taxon>
        <taxon>Agaricales</taxon>
        <taxon>Marasmiineae</taxon>
        <taxon>Physalacriaceae</taxon>
        <taxon>Cylindrobasidium</taxon>
    </lineage>
</organism>
<evidence type="ECO:0000256" key="2">
    <source>
        <dbReference type="ARBA" id="ARBA00035119"/>
    </source>
</evidence>
<dbReference type="OrthoDB" id="416777at2759"/>
<name>A0A0D7BII8_9AGAR</name>
<evidence type="ECO:0000256" key="1">
    <source>
        <dbReference type="ARBA" id="ARBA00022801"/>
    </source>
</evidence>
<dbReference type="STRING" id="1314674.A0A0D7BII8"/>
<evidence type="ECO:0000256" key="3">
    <source>
        <dbReference type="ARBA" id="ARBA00035306"/>
    </source>
</evidence>
<sequence length="407" mass="45866">MATPTVSLNAAVPVVADPEKRAFPLSHHQRVNPVVESAQYAYQETNIVQIDDGGVARAAKHIHSLMQTESYSPRTWRTHPLHMLPNEPHRPDDPHNKAVLDWVFLISALNFSFWSEKEGTSERYGVEWQTSWDDSTRTVYTGYWSLVAALNRAIRDDGIPITTPSFYADETLCPDSVIANVFRRADQSTEDIPLLEDRIRIMREVGRTLCERFNGSYSGLLDALQLKHNGDATALDLVHTIIANFPSFRDEHVLNGRKVCIWKRAQILVADTWAAFYPASASAMHPLFPGTKGPQIHDLTMFADYRVPQILHHLNILTYPPTLIAKLEAGTYIESGSAEELSLRASSIVAVERVRDWIIAEGGNLSSVVIDFFLWDLAKRIECGEQEIDGIVTQAIVPPHRTRSIWY</sequence>
<gene>
    <name evidence="7" type="ORF">CYLTODRAFT_393012</name>
</gene>
<evidence type="ECO:0000313" key="7">
    <source>
        <dbReference type="EMBL" id="KIY69889.1"/>
    </source>
</evidence>
<evidence type="ECO:0000256" key="5">
    <source>
        <dbReference type="ARBA" id="ARBA00048204"/>
    </source>
</evidence>
<evidence type="ECO:0000256" key="4">
    <source>
        <dbReference type="ARBA" id="ARBA00035393"/>
    </source>
</evidence>
<comment type="similarity">
    <text evidence="2 6">Belongs to the QNG1 protein family.</text>
</comment>
<proteinExistence type="inferred from homology"/>
<evidence type="ECO:0000313" key="8">
    <source>
        <dbReference type="Proteomes" id="UP000054007"/>
    </source>
</evidence>
<keyword evidence="1 6" id="KW-0378">Hydrolase</keyword>
<dbReference type="PANTHER" id="PTHR21314:SF0">
    <property type="entry name" value="QUEUOSINE 5'-PHOSPHATE N-GLYCOSYLASE_HYDROLASE"/>
    <property type="match status" value="1"/>
</dbReference>
<keyword evidence="8" id="KW-1185">Reference proteome</keyword>
<dbReference type="InterPro" id="IPR019438">
    <property type="entry name" value="Q_salvage"/>
</dbReference>
<dbReference type="Pfam" id="PF10343">
    <property type="entry name" value="Q_salvage"/>
    <property type="match status" value="1"/>
</dbReference>